<dbReference type="PANTHER" id="PTHR35040">
    <property type="match status" value="1"/>
</dbReference>
<accession>A0A9W8YQP3</accession>
<organism evidence="1 2">
    <name type="scientific">Gnomoniopsis smithogilvyi</name>
    <dbReference type="NCBI Taxonomy" id="1191159"/>
    <lineage>
        <taxon>Eukaryota</taxon>
        <taxon>Fungi</taxon>
        <taxon>Dikarya</taxon>
        <taxon>Ascomycota</taxon>
        <taxon>Pezizomycotina</taxon>
        <taxon>Sordariomycetes</taxon>
        <taxon>Sordariomycetidae</taxon>
        <taxon>Diaporthales</taxon>
        <taxon>Gnomoniaceae</taxon>
        <taxon>Gnomoniopsis</taxon>
    </lineage>
</organism>
<evidence type="ECO:0000313" key="2">
    <source>
        <dbReference type="Proteomes" id="UP001140453"/>
    </source>
</evidence>
<dbReference type="Pfam" id="PF12138">
    <property type="entry name" value="Spherulin4"/>
    <property type="match status" value="1"/>
</dbReference>
<dbReference type="PANTHER" id="PTHR35040:SF9">
    <property type="entry name" value="4-LIKE CELL SURFACE PROTEIN, PUTATIVE (AFU_ORTHOLOGUE AFUA_4G14080)-RELATED"/>
    <property type="match status" value="1"/>
</dbReference>
<sequence length="274" mass="30314">MQAKYLLPFLLPAEATKLLLPLYVYPSWQGWWDNIYAAIAANPNLEFQVIVNPSNGPGGSTPGYNSDYISGVTRLNSYPNVHTFGYVYTSYGSRSLADVNQDTSYWANWNTYTAANISINGVFFDETPNWTGNQGDNDVAYMTQATEYAHSLFDSETSAFELIYNVGQQSNHLEYFDDDMADFVIVFENYADQYADTIIQNNVPAGLADKASILLHDFNDGNNPLPSSYVQQWLQDFSNAGIGSAHILDYGYNQAQSTDAPAAISTVANILANS</sequence>
<gene>
    <name evidence="1" type="ORF">N0V93_006977</name>
</gene>
<name>A0A9W8YQP3_9PEZI</name>
<dbReference type="Proteomes" id="UP001140453">
    <property type="component" value="Unassembled WGS sequence"/>
</dbReference>
<dbReference type="EMBL" id="JAPEVB010000004">
    <property type="protein sequence ID" value="KAJ4389507.1"/>
    <property type="molecule type" value="Genomic_DNA"/>
</dbReference>
<dbReference type="OrthoDB" id="5342184at2759"/>
<evidence type="ECO:0000313" key="1">
    <source>
        <dbReference type="EMBL" id="KAJ4389507.1"/>
    </source>
</evidence>
<protein>
    <submittedName>
        <fullName evidence="1">Uncharacterized protein</fullName>
    </submittedName>
</protein>
<comment type="caution">
    <text evidence="1">The sequence shown here is derived from an EMBL/GenBank/DDBJ whole genome shotgun (WGS) entry which is preliminary data.</text>
</comment>
<proteinExistence type="predicted"/>
<dbReference type="InterPro" id="IPR021986">
    <property type="entry name" value="Spherulin4"/>
</dbReference>
<keyword evidence="2" id="KW-1185">Reference proteome</keyword>
<dbReference type="AlphaFoldDB" id="A0A9W8YQP3"/>
<reference evidence="1" key="1">
    <citation type="submission" date="2022-10" db="EMBL/GenBank/DDBJ databases">
        <title>Tapping the CABI collections for fungal endophytes: first genome assemblies for Collariella, Neodidymelliopsis, Ascochyta clinopodiicola, Didymella pomorum, Didymosphaeria variabile, Neocosmospora piperis and Neocucurbitaria cava.</title>
        <authorList>
            <person name="Hill R."/>
        </authorList>
    </citation>
    <scope>NUCLEOTIDE SEQUENCE</scope>
    <source>
        <strain evidence="1">IMI 355082</strain>
    </source>
</reference>